<dbReference type="AlphaFoldDB" id="A0A327MEA7"/>
<organism evidence="1 2">
    <name type="scientific">Roseicella frigidaeris</name>
    <dbReference type="NCBI Taxonomy" id="2230885"/>
    <lineage>
        <taxon>Bacteria</taxon>
        <taxon>Pseudomonadati</taxon>
        <taxon>Pseudomonadota</taxon>
        <taxon>Alphaproteobacteria</taxon>
        <taxon>Acetobacterales</taxon>
        <taxon>Roseomonadaceae</taxon>
        <taxon>Roseicella</taxon>
    </lineage>
</organism>
<gene>
    <name evidence="1" type="ORF">DOO78_00910</name>
</gene>
<evidence type="ECO:0000313" key="2">
    <source>
        <dbReference type="Proteomes" id="UP000249065"/>
    </source>
</evidence>
<keyword evidence="2" id="KW-1185">Reference proteome</keyword>
<accession>A0A327MEA7</accession>
<sequence length="179" mass="18938">MPQPQHLGFHQERALGDLGQEERFVVAALRAWSAGRHPADLPVADAGASDMATPDWRSLFGKAGIAPVGAYGFDQLLCVLMRRSPQPPEIKACRCQQVSADEETLLALVGTLQCGDVFGSVGALCTWLPETTLSLALRGGQSFAEQLLAADIVLPGGPACLPEPMEARNAPWLNGPGPI</sequence>
<dbReference type="Proteomes" id="UP000249065">
    <property type="component" value="Unassembled WGS sequence"/>
</dbReference>
<protein>
    <submittedName>
        <fullName evidence="1">Uncharacterized protein</fullName>
    </submittedName>
</protein>
<comment type="caution">
    <text evidence="1">The sequence shown here is derived from an EMBL/GenBank/DDBJ whole genome shotgun (WGS) entry which is preliminary data.</text>
</comment>
<proteinExistence type="predicted"/>
<name>A0A327MEA7_9PROT</name>
<reference evidence="2" key="1">
    <citation type="submission" date="2018-06" db="EMBL/GenBank/DDBJ databases">
        <authorList>
            <person name="Khan S.A."/>
        </authorList>
    </citation>
    <scope>NUCLEOTIDE SEQUENCE [LARGE SCALE GENOMIC DNA]</scope>
    <source>
        <strain evidence="2">DB-1506</strain>
    </source>
</reference>
<dbReference type="RefSeq" id="WP_111467837.1">
    <property type="nucleotide sequence ID" value="NZ_QLIX01000001.1"/>
</dbReference>
<dbReference type="EMBL" id="QLIX01000001">
    <property type="protein sequence ID" value="RAI60726.1"/>
    <property type="molecule type" value="Genomic_DNA"/>
</dbReference>
<evidence type="ECO:0000313" key="1">
    <source>
        <dbReference type="EMBL" id="RAI60726.1"/>
    </source>
</evidence>